<keyword evidence="4" id="KW-0238">DNA-binding</keyword>
<evidence type="ECO:0000256" key="1">
    <source>
        <dbReference type="ARBA" id="ARBA00002190"/>
    </source>
</evidence>
<dbReference type="EMBL" id="FAUH01000002">
    <property type="protein sequence ID" value="CUU65193.1"/>
    <property type="molecule type" value="Genomic_DNA"/>
</dbReference>
<dbReference type="PANTHER" id="PTHR33217:SF9">
    <property type="entry name" value="MUTATOR FAMILY TRANSPOSASE"/>
    <property type="match status" value="1"/>
</dbReference>
<feature type="region of interest" description="Disordered" evidence="6">
    <location>
        <begin position="148"/>
        <end position="173"/>
    </location>
</feature>
<proteinExistence type="inferred from homology"/>
<dbReference type="InterPro" id="IPR001207">
    <property type="entry name" value="Transposase_mutator"/>
</dbReference>
<reference evidence="8" key="1">
    <citation type="submission" date="2015-11" db="EMBL/GenBank/DDBJ databases">
        <authorList>
            <person name="Dugat-Bony E."/>
        </authorList>
    </citation>
    <scope>NUCLEOTIDE SEQUENCE [LARGE SCALE GENOMIC DNA]</scope>
    <source>
        <strain evidence="8">Mu292</strain>
    </source>
</reference>
<evidence type="ECO:0000256" key="3">
    <source>
        <dbReference type="ARBA" id="ARBA00022578"/>
    </source>
</evidence>
<evidence type="ECO:0000313" key="8">
    <source>
        <dbReference type="Proteomes" id="UP000182498"/>
    </source>
</evidence>
<evidence type="ECO:0000313" key="7">
    <source>
        <dbReference type="EMBL" id="CUU65193.1"/>
    </source>
</evidence>
<name>A0A110BF15_9CORY</name>
<comment type="similarity">
    <text evidence="2">Belongs to the transposase mutator family.</text>
</comment>
<evidence type="ECO:0008006" key="9">
    <source>
        <dbReference type="Google" id="ProtNLM"/>
    </source>
</evidence>
<keyword evidence="8" id="KW-1185">Reference proteome</keyword>
<evidence type="ECO:0000256" key="6">
    <source>
        <dbReference type="SAM" id="MobiDB-lite"/>
    </source>
</evidence>
<organism evidence="7 8">
    <name type="scientific">Corynebacterium variabile</name>
    <dbReference type="NCBI Taxonomy" id="1727"/>
    <lineage>
        <taxon>Bacteria</taxon>
        <taxon>Bacillati</taxon>
        <taxon>Actinomycetota</taxon>
        <taxon>Actinomycetes</taxon>
        <taxon>Mycobacteriales</taxon>
        <taxon>Corynebacteriaceae</taxon>
        <taxon>Corynebacterium</taxon>
    </lineage>
</organism>
<dbReference type="PANTHER" id="PTHR33217">
    <property type="entry name" value="TRANSPOSASE FOR INSERTION SEQUENCE ELEMENT IS1081"/>
    <property type="match status" value="1"/>
</dbReference>
<evidence type="ECO:0000256" key="4">
    <source>
        <dbReference type="ARBA" id="ARBA00023125"/>
    </source>
</evidence>
<keyword evidence="3" id="KW-0815">Transposition</keyword>
<evidence type="ECO:0000256" key="5">
    <source>
        <dbReference type="ARBA" id="ARBA00023172"/>
    </source>
</evidence>
<protein>
    <recommendedName>
        <fullName evidence="9">Mutator family transposase</fullName>
    </recommendedName>
</protein>
<accession>A0A110BF15</accession>
<dbReference type="GO" id="GO:0003677">
    <property type="term" value="F:DNA binding"/>
    <property type="evidence" value="ECO:0007669"/>
    <property type="project" value="UniProtKB-KW"/>
</dbReference>
<gene>
    <name evidence="7" type="ORF">CVAR292_00510</name>
</gene>
<dbReference type="GO" id="GO:0006313">
    <property type="term" value="P:DNA transposition"/>
    <property type="evidence" value="ECO:0007669"/>
    <property type="project" value="InterPro"/>
</dbReference>
<keyword evidence="5" id="KW-0233">DNA recombination</keyword>
<dbReference type="Proteomes" id="UP000182498">
    <property type="component" value="Unassembled WGS sequence"/>
</dbReference>
<comment type="function">
    <text evidence="1">Required for the transposition of the insertion element.</text>
</comment>
<evidence type="ECO:0000256" key="2">
    <source>
        <dbReference type="ARBA" id="ARBA00010961"/>
    </source>
</evidence>
<sequence>MLKVVQDVEASNHAAGGSLLDEIVGDGARQMLAAALQAEVAAYVEQFTDELDEAGRRLVVRNGFHEPREVTTAAGAIPVKAPRVAQVLPLLYLHGLSSSDFTPALEQFLGTSHGLSASVITRLAKGLARRSQGVQPAVPGRHRLRLLLGRRDPPQGPPGAGQGVSAGYRRCPC</sequence>
<dbReference type="AlphaFoldDB" id="A0A110BF15"/>
<dbReference type="GO" id="GO:0004803">
    <property type="term" value="F:transposase activity"/>
    <property type="evidence" value="ECO:0007669"/>
    <property type="project" value="InterPro"/>
</dbReference>